<dbReference type="SUPFAM" id="SSF54695">
    <property type="entry name" value="POZ domain"/>
    <property type="match status" value="1"/>
</dbReference>
<proteinExistence type="predicted"/>
<accession>A0AAD5S762</accession>
<dbReference type="InterPro" id="IPR051481">
    <property type="entry name" value="BTB-POZ/Galectin-3-binding"/>
</dbReference>
<dbReference type="Pfam" id="PF00651">
    <property type="entry name" value="BTB"/>
    <property type="match status" value="1"/>
</dbReference>
<reference evidence="2" key="1">
    <citation type="submission" date="2020-05" db="EMBL/GenBank/DDBJ databases">
        <title>Phylogenomic resolution of chytrid fungi.</title>
        <authorList>
            <person name="Stajich J.E."/>
            <person name="Amses K."/>
            <person name="Simmons R."/>
            <person name="Seto K."/>
            <person name="Myers J."/>
            <person name="Bonds A."/>
            <person name="Quandt C.A."/>
            <person name="Barry K."/>
            <person name="Liu P."/>
            <person name="Grigoriev I."/>
            <person name="Longcore J.E."/>
            <person name="James T.Y."/>
        </authorList>
    </citation>
    <scope>NUCLEOTIDE SEQUENCE</scope>
    <source>
        <strain evidence="2">JEL0318</strain>
    </source>
</reference>
<keyword evidence="3" id="KW-1185">Reference proteome</keyword>
<evidence type="ECO:0000313" key="2">
    <source>
        <dbReference type="EMBL" id="KAJ3047189.1"/>
    </source>
</evidence>
<comment type="caution">
    <text evidence="2">The sequence shown here is derived from an EMBL/GenBank/DDBJ whole genome shotgun (WGS) entry which is preliminary data.</text>
</comment>
<dbReference type="InterPro" id="IPR011333">
    <property type="entry name" value="SKP1/BTB/POZ_sf"/>
</dbReference>
<sequence>MFTVQENAIELNYFESHLNVGPFICSATFEIDAAPPAPQPVNPLQHIEKYLFSDQMSDLVLHVKSGETTVSIPAHRLVLAASSEFFRSKFDFEKAAGSALPCQCTIEDFNEACIRAMLEFMYGRKFDKMPASLDDRLQLIDIAEFYQISGMHELVACCILPDISADSALKILATGHRCRAMSDALAVGAARYLKANFTDLMLQESFRNSLWTDDGLGTLIKYAFEAE</sequence>
<dbReference type="PROSITE" id="PS50097">
    <property type="entry name" value="BTB"/>
    <property type="match status" value="1"/>
</dbReference>
<feature type="domain" description="BTB" evidence="1">
    <location>
        <begin position="57"/>
        <end position="130"/>
    </location>
</feature>
<dbReference type="PANTHER" id="PTHR24410">
    <property type="entry name" value="HL07962P-RELATED"/>
    <property type="match status" value="1"/>
</dbReference>
<dbReference type="AlphaFoldDB" id="A0AAD5S762"/>
<protein>
    <recommendedName>
        <fullName evidence="1">BTB domain-containing protein</fullName>
    </recommendedName>
</protein>
<dbReference type="InterPro" id="IPR000210">
    <property type="entry name" value="BTB/POZ_dom"/>
</dbReference>
<name>A0AAD5S762_9FUNG</name>
<dbReference type="CDD" id="cd18186">
    <property type="entry name" value="BTB_POZ_ZBTB_KLHL-like"/>
    <property type="match status" value="1"/>
</dbReference>
<dbReference type="Proteomes" id="UP001212841">
    <property type="component" value="Unassembled WGS sequence"/>
</dbReference>
<evidence type="ECO:0000259" key="1">
    <source>
        <dbReference type="PROSITE" id="PS50097"/>
    </source>
</evidence>
<dbReference type="Gene3D" id="3.30.710.10">
    <property type="entry name" value="Potassium Channel Kv1.1, Chain A"/>
    <property type="match status" value="1"/>
</dbReference>
<evidence type="ECO:0000313" key="3">
    <source>
        <dbReference type="Proteomes" id="UP001212841"/>
    </source>
</evidence>
<organism evidence="2 3">
    <name type="scientific">Rhizophlyctis rosea</name>
    <dbReference type="NCBI Taxonomy" id="64517"/>
    <lineage>
        <taxon>Eukaryota</taxon>
        <taxon>Fungi</taxon>
        <taxon>Fungi incertae sedis</taxon>
        <taxon>Chytridiomycota</taxon>
        <taxon>Chytridiomycota incertae sedis</taxon>
        <taxon>Chytridiomycetes</taxon>
        <taxon>Rhizophlyctidales</taxon>
        <taxon>Rhizophlyctidaceae</taxon>
        <taxon>Rhizophlyctis</taxon>
    </lineage>
</organism>
<dbReference type="SMART" id="SM00225">
    <property type="entry name" value="BTB"/>
    <property type="match status" value="1"/>
</dbReference>
<dbReference type="PANTHER" id="PTHR24410:SF23">
    <property type="entry name" value="BTB DOMAIN-CONTAINING PROTEIN-RELATED"/>
    <property type="match status" value="1"/>
</dbReference>
<gene>
    <name evidence="2" type="ORF">HK097_000154</name>
</gene>
<dbReference type="EMBL" id="JADGJD010001012">
    <property type="protein sequence ID" value="KAJ3047189.1"/>
    <property type="molecule type" value="Genomic_DNA"/>
</dbReference>